<dbReference type="GO" id="GO:0004518">
    <property type="term" value="F:nuclease activity"/>
    <property type="evidence" value="ECO:0007669"/>
    <property type="project" value="UniProtKB-KW"/>
</dbReference>
<comment type="similarity">
    <text evidence="5">Belongs to the YqgF HJR family.</text>
</comment>
<protein>
    <recommendedName>
        <fullName evidence="5">Putative pre-16S rRNA nuclease</fullName>
        <ecNumber evidence="5">3.1.-.-</ecNumber>
    </recommendedName>
</protein>
<dbReference type="Gene3D" id="3.30.420.140">
    <property type="entry name" value="YqgF/RNase H-like domain"/>
    <property type="match status" value="1"/>
</dbReference>
<keyword evidence="4 5" id="KW-0378">Hydrolase</keyword>
<keyword evidence="2 5" id="KW-0690">Ribosome biogenesis</keyword>
<keyword evidence="1 5" id="KW-0963">Cytoplasm</keyword>
<dbReference type="InterPro" id="IPR005227">
    <property type="entry name" value="YqgF"/>
</dbReference>
<dbReference type="GO" id="GO:0000967">
    <property type="term" value="P:rRNA 5'-end processing"/>
    <property type="evidence" value="ECO:0007669"/>
    <property type="project" value="UniProtKB-UniRule"/>
</dbReference>
<feature type="domain" description="YqgF/RNase H-like" evidence="6">
    <location>
        <begin position="2"/>
        <end position="101"/>
    </location>
</feature>
<dbReference type="HOGENOM" id="CLU_098240_2_0_0"/>
<name>H0UIN3_9BACT</name>
<evidence type="ECO:0000256" key="4">
    <source>
        <dbReference type="ARBA" id="ARBA00022801"/>
    </source>
</evidence>
<evidence type="ECO:0000256" key="5">
    <source>
        <dbReference type="HAMAP-Rule" id="MF_00651"/>
    </source>
</evidence>
<dbReference type="EC" id="3.1.-.-" evidence="5"/>
<evidence type="ECO:0000256" key="1">
    <source>
        <dbReference type="ARBA" id="ARBA00022490"/>
    </source>
</evidence>
<keyword evidence="8" id="KW-1185">Reference proteome</keyword>
<dbReference type="PANTHER" id="PTHR33317">
    <property type="entry name" value="POLYNUCLEOTIDYL TRANSFERASE, RIBONUCLEASE H-LIKE SUPERFAMILY PROTEIN"/>
    <property type="match status" value="1"/>
</dbReference>
<dbReference type="AlphaFoldDB" id="H0UIN3"/>
<dbReference type="GO" id="GO:0005829">
    <property type="term" value="C:cytosol"/>
    <property type="evidence" value="ECO:0007669"/>
    <property type="project" value="TreeGrafter"/>
</dbReference>
<dbReference type="HAMAP" id="MF_00651">
    <property type="entry name" value="Nuclease_YqgF"/>
    <property type="match status" value="1"/>
</dbReference>
<proteinExistence type="inferred from homology"/>
<dbReference type="CDD" id="cd16964">
    <property type="entry name" value="YqgF"/>
    <property type="match status" value="1"/>
</dbReference>
<dbReference type="SUPFAM" id="SSF53098">
    <property type="entry name" value="Ribonuclease H-like"/>
    <property type="match status" value="1"/>
</dbReference>
<evidence type="ECO:0000313" key="8">
    <source>
        <dbReference type="Proteomes" id="UP000003806"/>
    </source>
</evidence>
<evidence type="ECO:0000256" key="3">
    <source>
        <dbReference type="ARBA" id="ARBA00022722"/>
    </source>
</evidence>
<dbReference type="STRING" id="885272.JonanDRAFT_1414"/>
<dbReference type="PANTHER" id="PTHR33317:SF4">
    <property type="entry name" value="POLYNUCLEOTIDYL TRANSFERASE, RIBONUCLEASE H-LIKE SUPERFAMILY PROTEIN"/>
    <property type="match status" value="1"/>
</dbReference>
<gene>
    <name evidence="7" type="ORF">JonanDRAFT_1414</name>
</gene>
<dbReference type="OrthoDB" id="9796140at2"/>
<comment type="subcellular location">
    <subcellularLocation>
        <location evidence="5">Cytoplasm</location>
    </subcellularLocation>
</comment>
<sequence length="141" mass="15560">MKRIIALDLGTVRIGVAVTDPLGTFAQGIECWDAASGWMGKLGELMAQYGTDRLLLGLPRKEDGTEGEMAAKVRETAGRIAKRYPQVQIRFWDERYTSRVAQSAMIEGDLSRRKRKGKVDQIAASLILQNFIDAGGAEGFR</sequence>
<accession>H0UIN3</accession>
<dbReference type="InterPro" id="IPR012337">
    <property type="entry name" value="RNaseH-like_sf"/>
</dbReference>
<comment type="function">
    <text evidence="5">Could be a nuclease involved in processing of the 5'-end of pre-16S rRNA.</text>
</comment>
<dbReference type="InterPro" id="IPR037027">
    <property type="entry name" value="YqgF/RNaseH-like_dom_sf"/>
</dbReference>
<dbReference type="RefSeq" id="WP_008523335.1">
    <property type="nucleotide sequence ID" value="NZ_CM001376.1"/>
</dbReference>
<evidence type="ECO:0000256" key="2">
    <source>
        <dbReference type="ARBA" id="ARBA00022517"/>
    </source>
</evidence>
<dbReference type="Pfam" id="PF03652">
    <property type="entry name" value="RuvX"/>
    <property type="match status" value="1"/>
</dbReference>
<dbReference type="InterPro" id="IPR006641">
    <property type="entry name" value="YqgF/RNaseH-like_dom"/>
</dbReference>
<dbReference type="Proteomes" id="UP000003806">
    <property type="component" value="Chromosome"/>
</dbReference>
<organism evidence="7 8">
    <name type="scientific">Jonquetella anthropi DSM 22815</name>
    <dbReference type="NCBI Taxonomy" id="885272"/>
    <lineage>
        <taxon>Bacteria</taxon>
        <taxon>Thermotogati</taxon>
        <taxon>Synergistota</taxon>
        <taxon>Synergistia</taxon>
        <taxon>Synergistales</taxon>
        <taxon>Dethiosulfovibrionaceae</taxon>
        <taxon>Jonquetella</taxon>
    </lineage>
</organism>
<dbReference type="eggNOG" id="COG0816">
    <property type="taxonomic scope" value="Bacteria"/>
</dbReference>
<dbReference type="SMART" id="SM00732">
    <property type="entry name" value="YqgFc"/>
    <property type="match status" value="1"/>
</dbReference>
<reference evidence="7 8" key="1">
    <citation type="submission" date="2011-11" db="EMBL/GenBank/DDBJ databases">
        <title>The Noncontiguous Finished genome of Jonquetella anthropi DSM 22815.</title>
        <authorList>
            <consortium name="US DOE Joint Genome Institute (JGI-PGF)"/>
            <person name="Lucas S."/>
            <person name="Copeland A."/>
            <person name="Lapidus A."/>
            <person name="Glavina del Rio T."/>
            <person name="Dalin E."/>
            <person name="Tice H."/>
            <person name="Bruce D."/>
            <person name="Goodwin L."/>
            <person name="Pitluck S."/>
            <person name="Peters L."/>
            <person name="Mikhailova N."/>
            <person name="Held B."/>
            <person name="Kyrpides N."/>
            <person name="Mavromatis K."/>
            <person name="Ivanova N."/>
            <person name="Markowitz V."/>
            <person name="Cheng J.-F."/>
            <person name="Hugenholtz P."/>
            <person name="Woyke T."/>
            <person name="Wu D."/>
            <person name="Gronow S."/>
            <person name="Wellnitz S."/>
            <person name="Brambilla E."/>
            <person name="Klenk H.-P."/>
            <person name="Eisen J.A."/>
        </authorList>
    </citation>
    <scope>NUCLEOTIDE SEQUENCE [LARGE SCALE GENOMIC DNA]</scope>
    <source>
        <strain evidence="7 8">DSM 22815</strain>
    </source>
</reference>
<evidence type="ECO:0000313" key="7">
    <source>
        <dbReference type="EMBL" id="EHM13778.1"/>
    </source>
</evidence>
<dbReference type="NCBIfam" id="TIGR00250">
    <property type="entry name" value="RNAse_H_YqgF"/>
    <property type="match status" value="1"/>
</dbReference>
<evidence type="ECO:0000259" key="6">
    <source>
        <dbReference type="SMART" id="SM00732"/>
    </source>
</evidence>
<keyword evidence="3 5" id="KW-0540">Nuclease</keyword>
<dbReference type="GO" id="GO:0016788">
    <property type="term" value="F:hydrolase activity, acting on ester bonds"/>
    <property type="evidence" value="ECO:0007669"/>
    <property type="project" value="UniProtKB-UniRule"/>
</dbReference>
<dbReference type="EMBL" id="CM001376">
    <property type="protein sequence ID" value="EHM13778.1"/>
    <property type="molecule type" value="Genomic_DNA"/>
</dbReference>